<accession>A0A397U707</accession>
<proteinExistence type="predicted"/>
<feature type="compositionally biased region" description="Basic residues" evidence="1">
    <location>
        <begin position="60"/>
        <end position="73"/>
    </location>
</feature>
<evidence type="ECO:0000313" key="2">
    <source>
        <dbReference type="EMBL" id="RIB06004.1"/>
    </source>
</evidence>
<protein>
    <submittedName>
        <fullName evidence="2">Uncharacterized protein</fullName>
    </submittedName>
</protein>
<organism evidence="2 3">
    <name type="scientific">Gigaspora rosea</name>
    <dbReference type="NCBI Taxonomy" id="44941"/>
    <lineage>
        <taxon>Eukaryota</taxon>
        <taxon>Fungi</taxon>
        <taxon>Fungi incertae sedis</taxon>
        <taxon>Mucoromycota</taxon>
        <taxon>Glomeromycotina</taxon>
        <taxon>Glomeromycetes</taxon>
        <taxon>Diversisporales</taxon>
        <taxon>Gigasporaceae</taxon>
        <taxon>Gigaspora</taxon>
    </lineage>
</organism>
<reference evidence="2 3" key="1">
    <citation type="submission" date="2018-06" db="EMBL/GenBank/DDBJ databases">
        <title>Comparative genomics reveals the genomic features of Rhizophagus irregularis, R. cerebriforme, R. diaphanum and Gigaspora rosea, and their symbiotic lifestyle signature.</title>
        <authorList>
            <person name="Morin E."/>
            <person name="San Clemente H."/>
            <person name="Chen E.C.H."/>
            <person name="De La Providencia I."/>
            <person name="Hainaut M."/>
            <person name="Kuo A."/>
            <person name="Kohler A."/>
            <person name="Murat C."/>
            <person name="Tang N."/>
            <person name="Roy S."/>
            <person name="Loubradou J."/>
            <person name="Henrissat B."/>
            <person name="Grigoriev I.V."/>
            <person name="Corradi N."/>
            <person name="Roux C."/>
            <person name="Martin F.M."/>
        </authorList>
    </citation>
    <scope>NUCLEOTIDE SEQUENCE [LARGE SCALE GENOMIC DNA]</scope>
    <source>
        <strain evidence="2 3">DAOM 194757</strain>
    </source>
</reference>
<dbReference type="EMBL" id="QKWP01001882">
    <property type="protein sequence ID" value="RIB06004.1"/>
    <property type="molecule type" value="Genomic_DNA"/>
</dbReference>
<comment type="caution">
    <text evidence="2">The sequence shown here is derived from an EMBL/GenBank/DDBJ whole genome shotgun (WGS) entry which is preliminary data.</text>
</comment>
<keyword evidence="3" id="KW-1185">Reference proteome</keyword>
<dbReference type="OrthoDB" id="2422093at2759"/>
<feature type="compositionally biased region" description="Acidic residues" evidence="1">
    <location>
        <begin position="36"/>
        <end position="50"/>
    </location>
</feature>
<sequence>MSAVIWTKLTLNELKDLCLSCGLDLVGNQYIGGENDPAEEEAHENEEEPYETTGAEVKSSGRKSNIKKGKQASKKLDAVLVEETEQKSLLNKAWAQVKLKASCNQHEYDFLIGVRKRFDKAIARLPEDNQRDFVAVREKFELRAVTLRLANERMESSCKWLEEMTK</sequence>
<feature type="region of interest" description="Disordered" evidence="1">
    <location>
        <begin position="32"/>
        <end position="73"/>
    </location>
</feature>
<evidence type="ECO:0000256" key="1">
    <source>
        <dbReference type="SAM" id="MobiDB-lite"/>
    </source>
</evidence>
<gene>
    <name evidence="2" type="ORF">C2G38_2218134</name>
</gene>
<dbReference type="AlphaFoldDB" id="A0A397U707"/>
<name>A0A397U707_9GLOM</name>
<evidence type="ECO:0000313" key="3">
    <source>
        <dbReference type="Proteomes" id="UP000266673"/>
    </source>
</evidence>
<dbReference type="Proteomes" id="UP000266673">
    <property type="component" value="Unassembled WGS sequence"/>
</dbReference>